<dbReference type="GO" id="GO:0033617">
    <property type="term" value="P:mitochondrial respiratory chain complex IV assembly"/>
    <property type="evidence" value="ECO:0007669"/>
    <property type="project" value="TreeGrafter"/>
</dbReference>
<comment type="similarity">
    <text evidence="1">Belongs to the PET191 family.</text>
</comment>
<evidence type="ECO:0000313" key="4">
    <source>
        <dbReference type="Proteomes" id="UP000002009"/>
    </source>
</evidence>
<dbReference type="GeneID" id="8250447"/>
<dbReference type="STRING" id="296587.C1FDG2"/>
<evidence type="ECO:0000313" key="3">
    <source>
        <dbReference type="EMBL" id="ACO68384.1"/>
    </source>
</evidence>
<gene>
    <name evidence="3" type="primary">PET191</name>
    <name evidence="3" type="ORF">MICPUN_113285</name>
</gene>
<dbReference type="GO" id="GO:0005739">
    <property type="term" value="C:mitochondrion"/>
    <property type="evidence" value="ECO:0007669"/>
    <property type="project" value="TreeGrafter"/>
</dbReference>
<proteinExistence type="inferred from homology"/>
<dbReference type="InParanoid" id="C1FDG2"/>
<protein>
    <submittedName>
        <fullName evidence="3">Cytochrome c oxidase assembly protein, mitochondrial</fullName>
    </submittedName>
</protein>
<dbReference type="AlphaFoldDB" id="C1FDG2"/>
<evidence type="ECO:0000256" key="2">
    <source>
        <dbReference type="ARBA" id="ARBA00023157"/>
    </source>
</evidence>
<dbReference type="RefSeq" id="XP_002507126.1">
    <property type="nucleotide sequence ID" value="XM_002507080.1"/>
</dbReference>
<reference evidence="3 4" key="1">
    <citation type="journal article" date="2009" name="Science">
        <title>Green evolution and dynamic adaptations revealed by genomes of the marine picoeukaryotes Micromonas.</title>
        <authorList>
            <person name="Worden A.Z."/>
            <person name="Lee J.H."/>
            <person name="Mock T."/>
            <person name="Rouze P."/>
            <person name="Simmons M.P."/>
            <person name="Aerts A.L."/>
            <person name="Allen A.E."/>
            <person name="Cuvelier M.L."/>
            <person name="Derelle E."/>
            <person name="Everett M.V."/>
            <person name="Foulon E."/>
            <person name="Grimwood J."/>
            <person name="Gundlach H."/>
            <person name="Henrissat B."/>
            <person name="Napoli C."/>
            <person name="McDonald S.M."/>
            <person name="Parker M.S."/>
            <person name="Rombauts S."/>
            <person name="Salamov A."/>
            <person name="Von Dassow P."/>
            <person name="Badger J.H."/>
            <person name="Coutinho P.M."/>
            <person name="Demir E."/>
            <person name="Dubchak I."/>
            <person name="Gentemann C."/>
            <person name="Eikrem W."/>
            <person name="Gready J.E."/>
            <person name="John U."/>
            <person name="Lanier W."/>
            <person name="Lindquist E.A."/>
            <person name="Lucas S."/>
            <person name="Mayer K.F."/>
            <person name="Moreau H."/>
            <person name="Not F."/>
            <person name="Otillar R."/>
            <person name="Panaud O."/>
            <person name="Pangilinan J."/>
            <person name="Paulsen I."/>
            <person name="Piegu B."/>
            <person name="Poliakov A."/>
            <person name="Robbens S."/>
            <person name="Schmutz J."/>
            <person name="Toulza E."/>
            <person name="Wyss T."/>
            <person name="Zelensky A."/>
            <person name="Zhou K."/>
            <person name="Armbrust E.V."/>
            <person name="Bhattacharya D."/>
            <person name="Goodenough U.W."/>
            <person name="Van de Peer Y."/>
            <person name="Grigoriev I.V."/>
        </authorList>
    </citation>
    <scope>NUCLEOTIDE SEQUENCE [LARGE SCALE GENOMIC DNA]</scope>
    <source>
        <strain evidence="4">RCC299 / NOUM17</strain>
    </source>
</reference>
<dbReference type="FunCoup" id="C1FDG2">
    <property type="interactions" value="648"/>
</dbReference>
<keyword evidence="4" id="KW-1185">Reference proteome</keyword>
<dbReference type="InterPro" id="IPR018793">
    <property type="entry name" value="Cyt_c_oxidase_assmbl_Pet191"/>
</dbReference>
<dbReference type="OrthoDB" id="282149at2759"/>
<dbReference type="KEGG" id="mis:MICPUN_113285"/>
<dbReference type="PANTHER" id="PTHR28627:SF1">
    <property type="entry name" value="CYTOCHROME C OXIDASE ASSEMBLY FACTOR 5"/>
    <property type="match status" value="1"/>
</dbReference>
<dbReference type="OMA" id="HAPSECE"/>
<dbReference type="Pfam" id="PF10203">
    <property type="entry name" value="Pet191_N"/>
    <property type="match status" value="1"/>
</dbReference>
<dbReference type="EMBL" id="CP001574">
    <property type="protein sequence ID" value="ACO68384.1"/>
    <property type="molecule type" value="Genomic_DNA"/>
</dbReference>
<dbReference type="PANTHER" id="PTHR28627">
    <property type="entry name" value="CYTOCHROME C OXIDASE ASSEMBLY FACTOR 5"/>
    <property type="match status" value="1"/>
</dbReference>
<sequence length="68" mass="7836">MSKSCKGMLEELLKCVENTDCVQKYSLTKCLQNSFLFPRACATARDLYVSCRRGQFDMRSRVRGNKGY</sequence>
<name>C1FDG2_MICCC</name>
<dbReference type="eggNOG" id="KOG4114">
    <property type="taxonomic scope" value="Eukaryota"/>
</dbReference>
<accession>C1FDG2</accession>
<organism evidence="3 4">
    <name type="scientific">Micromonas commoda (strain RCC299 / NOUM17 / CCMP2709)</name>
    <name type="common">Picoplanktonic green alga</name>
    <dbReference type="NCBI Taxonomy" id="296587"/>
    <lineage>
        <taxon>Eukaryota</taxon>
        <taxon>Viridiplantae</taxon>
        <taxon>Chlorophyta</taxon>
        <taxon>Mamiellophyceae</taxon>
        <taxon>Mamiellales</taxon>
        <taxon>Mamiellaceae</taxon>
        <taxon>Micromonas</taxon>
    </lineage>
</organism>
<evidence type="ECO:0000256" key="1">
    <source>
        <dbReference type="ARBA" id="ARBA00007785"/>
    </source>
</evidence>
<keyword evidence="2" id="KW-1015">Disulfide bond</keyword>
<dbReference type="Proteomes" id="UP000002009">
    <property type="component" value="Chromosome 1"/>
</dbReference>